<dbReference type="AlphaFoldDB" id="A0AB34G0S0"/>
<feature type="region of interest" description="Disordered" evidence="1">
    <location>
        <begin position="438"/>
        <end position="476"/>
    </location>
</feature>
<dbReference type="Proteomes" id="UP001163105">
    <property type="component" value="Unassembled WGS sequence"/>
</dbReference>
<name>A0AB34G0S0_9HYPO</name>
<keyword evidence="2" id="KW-0812">Transmembrane</keyword>
<keyword evidence="2" id="KW-0472">Membrane</keyword>
<proteinExistence type="predicted"/>
<feature type="compositionally biased region" description="Acidic residues" evidence="1">
    <location>
        <begin position="448"/>
        <end position="462"/>
    </location>
</feature>
<keyword evidence="4" id="KW-1185">Reference proteome</keyword>
<comment type="caution">
    <text evidence="3">The sequence shown here is derived from an EMBL/GenBank/DDBJ whole genome shotgun (WGS) entry which is preliminary data.</text>
</comment>
<gene>
    <name evidence="3" type="ORF">O9K51_02981</name>
</gene>
<evidence type="ECO:0000313" key="4">
    <source>
        <dbReference type="Proteomes" id="UP001163105"/>
    </source>
</evidence>
<evidence type="ECO:0000256" key="1">
    <source>
        <dbReference type="SAM" id="MobiDB-lite"/>
    </source>
</evidence>
<accession>A0AB34G0S0</accession>
<organism evidence="3 4">
    <name type="scientific">Purpureocillium lavendulum</name>
    <dbReference type="NCBI Taxonomy" id="1247861"/>
    <lineage>
        <taxon>Eukaryota</taxon>
        <taxon>Fungi</taxon>
        <taxon>Dikarya</taxon>
        <taxon>Ascomycota</taxon>
        <taxon>Pezizomycotina</taxon>
        <taxon>Sordariomycetes</taxon>
        <taxon>Hypocreomycetidae</taxon>
        <taxon>Hypocreales</taxon>
        <taxon>Ophiocordycipitaceae</taxon>
        <taxon>Purpureocillium</taxon>
    </lineage>
</organism>
<dbReference type="Gene3D" id="3.90.550.50">
    <property type="match status" value="1"/>
</dbReference>
<evidence type="ECO:0000256" key="2">
    <source>
        <dbReference type="SAM" id="Phobius"/>
    </source>
</evidence>
<evidence type="ECO:0000313" key="3">
    <source>
        <dbReference type="EMBL" id="KAJ6444586.1"/>
    </source>
</evidence>
<protein>
    <submittedName>
        <fullName evidence="3">Glycosyltransferase family 31 protein</fullName>
    </submittedName>
</protein>
<feature type="transmembrane region" description="Helical" evidence="2">
    <location>
        <begin position="12"/>
        <end position="34"/>
    </location>
</feature>
<dbReference type="EMBL" id="JAQHRD010000002">
    <property type="protein sequence ID" value="KAJ6444586.1"/>
    <property type="molecule type" value="Genomic_DNA"/>
</dbReference>
<reference evidence="3" key="1">
    <citation type="submission" date="2023-01" db="EMBL/GenBank/DDBJ databases">
        <title>The growth and conidiation of Purpureocillium lavendulum are regulated by nitrogen source and histone H3K14 acetylation.</title>
        <authorList>
            <person name="Tang P."/>
            <person name="Han J."/>
            <person name="Zhang C."/>
            <person name="Tang P."/>
            <person name="Qi F."/>
            <person name="Zhang K."/>
            <person name="Liang L."/>
        </authorList>
    </citation>
    <scope>NUCLEOTIDE SEQUENCE</scope>
    <source>
        <strain evidence="3">YMF1.00683</strain>
    </source>
</reference>
<sequence>MVLAKGLSGLHVRISNVMIIGLVVVLCVQATRYWQSQHRAAFLVDLKYTNVVGELSAEEEYLERLVDIYGLTNLTKWQAWRVQPSRYAEAEEDGPITDVHVNFDSARSQKIINLQEPCREDLHASKKLALPVRTGEPDESGDASEFLFGISTSYERISAGDWTMVRAWQRWLTKSKKTSNGAGLVLMLDQVTDKQQRTVDDKLHDAGIDAYVMSTDVPMSMARRYYELVRILKTYSATLAASGQRKRWYGVVEDSVFFPSIPYLRSRLARYDSNDQLVIGLPSERADWQEEANDDGGTITTSGGGVLLLTREAVSRIPRLPCLERDAGEDPVRPKRWDEILKKCMKKAAAMDMHIIPSLYSPRDEPTELHVASHETGARPLVLHDYQRRYRIDVAMAHLVTNVCGEPCFMQRYLFHDNWVLVNGVSISEHPDGLELQHKKDHHRKFEDEDEDQDQDQDQEDQEREKGRRPRPRITGQLVIDDKDDVQRVPLTWAGRRNVWALLDSAVASDGAVWQAYLRKGTRGSTPMAEGAEEMDSVIVLIWEHNTA</sequence>
<keyword evidence="2" id="KW-1133">Transmembrane helix</keyword>